<feature type="non-terminal residue" evidence="1">
    <location>
        <position position="1"/>
    </location>
</feature>
<evidence type="ECO:0000313" key="1">
    <source>
        <dbReference type="EMBL" id="KYN36521.1"/>
    </source>
</evidence>
<dbReference type="EMBL" id="KQ981738">
    <property type="protein sequence ID" value="KYN36521.1"/>
    <property type="molecule type" value="Genomic_DNA"/>
</dbReference>
<reference evidence="1 2" key="1">
    <citation type="submission" date="2016-03" db="EMBL/GenBank/DDBJ databases">
        <title>Trachymyrmex septentrionalis WGS genome.</title>
        <authorList>
            <person name="Nygaard S."/>
            <person name="Hu H."/>
            <person name="Boomsma J."/>
            <person name="Zhang G."/>
        </authorList>
    </citation>
    <scope>NUCLEOTIDE SEQUENCE [LARGE SCALE GENOMIC DNA]</scope>
    <source>
        <strain evidence="1">Tsep2-gDNA-1</strain>
        <tissue evidence="1">Whole body</tissue>
    </source>
</reference>
<accession>A0A151JUY7</accession>
<dbReference type="AlphaFoldDB" id="A0A151JUY7"/>
<organism evidence="1 2">
    <name type="scientific">Trachymyrmex septentrionalis</name>
    <dbReference type="NCBI Taxonomy" id="34720"/>
    <lineage>
        <taxon>Eukaryota</taxon>
        <taxon>Metazoa</taxon>
        <taxon>Ecdysozoa</taxon>
        <taxon>Arthropoda</taxon>
        <taxon>Hexapoda</taxon>
        <taxon>Insecta</taxon>
        <taxon>Pterygota</taxon>
        <taxon>Neoptera</taxon>
        <taxon>Endopterygota</taxon>
        <taxon>Hymenoptera</taxon>
        <taxon>Apocrita</taxon>
        <taxon>Aculeata</taxon>
        <taxon>Formicoidea</taxon>
        <taxon>Formicidae</taxon>
        <taxon>Myrmicinae</taxon>
        <taxon>Trachymyrmex</taxon>
    </lineage>
</organism>
<dbReference type="Gene3D" id="3.60.10.10">
    <property type="entry name" value="Endonuclease/exonuclease/phosphatase"/>
    <property type="match status" value="1"/>
</dbReference>
<dbReference type="Proteomes" id="UP000078541">
    <property type="component" value="Unassembled WGS sequence"/>
</dbReference>
<evidence type="ECO:0008006" key="3">
    <source>
        <dbReference type="Google" id="ProtNLM"/>
    </source>
</evidence>
<keyword evidence="2" id="KW-1185">Reference proteome</keyword>
<sequence length="89" mass="10217">KNYNIFLISETWLSPDKPFMIGGFDTVKKNRIDRTGGDIIILVNNKIKYRRIADIFYDSAIEASAIEVFLEGERLVLVSCYRSPNSARE</sequence>
<dbReference type="InterPro" id="IPR036691">
    <property type="entry name" value="Endo/exonu/phosph_ase_sf"/>
</dbReference>
<evidence type="ECO:0000313" key="2">
    <source>
        <dbReference type="Proteomes" id="UP000078541"/>
    </source>
</evidence>
<dbReference type="SUPFAM" id="SSF56219">
    <property type="entry name" value="DNase I-like"/>
    <property type="match status" value="1"/>
</dbReference>
<gene>
    <name evidence="1" type="ORF">ALC56_09116</name>
</gene>
<proteinExistence type="predicted"/>
<protein>
    <recommendedName>
        <fullName evidence="3">Endonuclease/exonuclease/phosphatase domain-containing protein</fullName>
    </recommendedName>
</protein>
<dbReference type="STRING" id="34720.A0A151JUY7"/>
<name>A0A151JUY7_9HYME</name>